<evidence type="ECO:0000256" key="2">
    <source>
        <dbReference type="ARBA" id="ARBA00023082"/>
    </source>
</evidence>
<dbReference type="InterPro" id="IPR007627">
    <property type="entry name" value="RNA_pol_sigma70_r2"/>
</dbReference>
<dbReference type="GO" id="GO:0006352">
    <property type="term" value="P:DNA-templated transcription initiation"/>
    <property type="evidence" value="ECO:0007669"/>
    <property type="project" value="InterPro"/>
</dbReference>
<dbReference type="GO" id="GO:0046556">
    <property type="term" value="F:alpha-L-arabinofuranosidase activity"/>
    <property type="evidence" value="ECO:0007669"/>
    <property type="project" value="InterPro"/>
</dbReference>
<dbReference type="InterPro" id="IPR007934">
    <property type="entry name" value="AbfB_ABD"/>
</dbReference>
<organism evidence="8 9">
    <name type="scientific">Catellatospora coxensis</name>
    <dbReference type="NCBI Taxonomy" id="310354"/>
    <lineage>
        <taxon>Bacteria</taxon>
        <taxon>Bacillati</taxon>
        <taxon>Actinomycetota</taxon>
        <taxon>Actinomycetes</taxon>
        <taxon>Micromonosporales</taxon>
        <taxon>Micromonosporaceae</taxon>
        <taxon>Catellatospora</taxon>
    </lineage>
</organism>
<dbReference type="NCBIfam" id="TIGR02937">
    <property type="entry name" value="sigma70-ECF"/>
    <property type="match status" value="1"/>
</dbReference>
<evidence type="ECO:0000313" key="8">
    <source>
        <dbReference type="EMBL" id="GIG05159.1"/>
    </source>
</evidence>
<dbReference type="InterPro" id="IPR013325">
    <property type="entry name" value="RNA_pol_sigma_r2"/>
</dbReference>
<feature type="compositionally biased region" description="Pro residues" evidence="5">
    <location>
        <begin position="321"/>
        <end position="334"/>
    </location>
</feature>
<dbReference type="Pfam" id="PF05270">
    <property type="entry name" value="AbfB"/>
    <property type="match status" value="1"/>
</dbReference>
<evidence type="ECO:0000256" key="5">
    <source>
        <dbReference type="SAM" id="MobiDB-lite"/>
    </source>
</evidence>
<evidence type="ECO:0000259" key="6">
    <source>
        <dbReference type="Pfam" id="PF04542"/>
    </source>
</evidence>
<dbReference type="CDD" id="cd23399">
    <property type="entry name" value="beta-trefoil_ABD_ABFB"/>
    <property type="match status" value="1"/>
</dbReference>
<gene>
    <name evidence="8" type="ORF">Cco03nite_18590</name>
</gene>
<proteinExistence type="predicted"/>
<evidence type="ECO:0000256" key="3">
    <source>
        <dbReference type="ARBA" id="ARBA00023125"/>
    </source>
</evidence>
<dbReference type="Gene3D" id="2.80.10.50">
    <property type="match status" value="1"/>
</dbReference>
<dbReference type="Gene3D" id="1.10.1740.10">
    <property type="match status" value="1"/>
</dbReference>
<dbReference type="SUPFAM" id="SSF88946">
    <property type="entry name" value="Sigma2 domain of RNA polymerase sigma factors"/>
    <property type="match status" value="1"/>
</dbReference>
<feature type="domain" description="RNA polymerase sigma-70 region 2" evidence="6">
    <location>
        <begin position="26"/>
        <end position="92"/>
    </location>
</feature>
<feature type="domain" description="Alpha-L-arabinofuranosidase B arabinose-binding" evidence="7">
    <location>
        <begin position="382"/>
        <end position="505"/>
    </location>
</feature>
<dbReference type="InterPro" id="IPR039425">
    <property type="entry name" value="RNA_pol_sigma-70-like"/>
</dbReference>
<comment type="caution">
    <text evidence="8">The sequence shown here is derived from an EMBL/GenBank/DDBJ whole genome shotgun (WGS) entry which is preliminary data.</text>
</comment>
<feature type="compositionally biased region" description="Low complexity" evidence="5">
    <location>
        <begin position="352"/>
        <end position="371"/>
    </location>
</feature>
<evidence type="ECO:0000259" key="7">
    <source>
        <dbReference type="Pfam" id="PF05270"/>
    </source>
</evidence>
<evidence type="ECO:0000256" key="4">
    <source>
        <dbReference type="ARBA" id="ARBA00023163"/>
    </source>
</evidence>
<name>A0A8J3KU45_9ACTN</name>
<keyword evidence="1" id="KW-0805">Transcription regulation</keyword>
<protein>
    <recommendedName>
        <fullName evidence="10">RNA polymerase sigma factor (Sigma-70 family)</fullName>
    </recommendedName>
</protein>
<keyword evidence="3" id="KW-0238">DNA-binding</keyword>
<dbReference type="InterPro" id="IPR036195">
    <property type="entry name" value="AbfB_ABD_sf"/>
</dbReference>
<dbReference type="PANTHER" id="PTHR43133">
    <property type="entry name" value="RNA POLYMERASE ECF-TYPE SIGMA FACTO"/>
    <property type="match status" value="1"/>
</dbReference>
<keyword evidence="4" id="KW-0804">Transcription</keyword>
<evidence type="ECO:0000256" key="1">
    <source>
        <dbReference type="ARBA" id="ARBA00023015"/>
    </source>
</evidence>
<dbReference type="EMBL" id="BONI01000011">
    <property type="protein sequence ID" value="GIG05159.1"/>
    <property type="molecule type" value="Genomic_DNA"/>
</dbReference>
<dbReference type="GO" id="GO:0046373">
    <property type="term" value="P:L-arabinose metabolic process"/>
    <property type="evidence" value="ECO:0007669"/>
    <property type="project" value="InterPro"/>
</dbReference>
<dbReference type="AlphaFoldDB" id="A0A8J3KU45"/>
<dbReference type="GO" id="GO:0016987">
    <property type="term" value="F:sigma factor activity"/>
    <property type="evidence" value="ECO:0007669"/>
    <property type="project" value="UniProtKB-KW"/>
</dbReference>
<reference evidence="8 9" key="1">
    <citation type="submission" date="2021-01" db="EMBL/GenBank/DDBJ databases">
        <title>Whole genome shotgun sequence of Catellatospora coxensis NBRC 107359.</title>
        <authorList>
            <person name="Komaki H."/>
            <person name="Tamura T."/>
        </authorList>
    </citation>
    <scope>NUCLEOTIDE SEQUENCE [LARGE SCALE GENOMIC DNA]</scope>
    <source>
        <strain evidence="8 9">NBRC 107359</strain>
    </source>
</reference>
<dbReference type="GO" id="GO:0003677">
    <property type="term" value="F:DNA binding"/>
    <property type="evidence" value="ECO:0007669"/>
    <property type="project" value="UniProtKB-KW"/>
</dbReference>
<keyword evidence="2" id="KW-0731">Sigma factor</keyword>
<sequence length="511" mass="53599">MRPQSSDEVALVIAAQAGDRRALDRLLQTYLPFVYTIARRALDADAGVDDVVQETMMRVVRDLQGLRVPGHFRAWVGTITVRQISNHLQRRQALDPHVDDLAGLAELPDAGASFEGLTLLRLGIAEQRRQAAQAARWLDAEDRVLLSLWWLEVAGRLTRTELAAAAGVSVAHAGVRVQRMRQHLEQCRALVAALHARPRCPALDTLVAGWDGRPTSPLRKRLARHVGDCDVCDPAAGDLVAAEKLLIGLALLPVPVALGASVIGKAAATTATSSAVLAGTAKAGLLGLKSLATPQLVAAVVTGTVVVGAAVAVVTWPAESPAPRPAAVAPPPRSATPSRGAAVRTAVPSRTPSPAKPVASPSPAALLSPGRSSLEAGDDAGLFVTTAAALGVLTPLSATSGAADRQLATFTVVAGLADGRCVSLRAGDGRYLRHSSWRLRLSADDGTPLFRGDATFCVRAAATTGLINLESSNYPGWFIRRRASELWVDQIDGSAAFRVETAFRVRPPLAG</sequence>
<dbReference type="SUPFAM" id="SSF110221">
    <property type="entry name" value="AbfB domain"/>
    <property type="match status" value="1"/>
</dbReference>
<evidence type="ECO:0008006" key="10">
    <source>
        <dbReference type="Google" id="ProtNLM"/>
    </source>
</evidence>
<accession>A0A8J3KU45</accession>
<evidence type="ECO:0000313" key="9">
    <source>
        <dbReference type="Proteomes" id="UP000630887"/>
    </source>
</evidence>
<dbReference type="RefSeq" id="WP_203691123.1">
    <property type="nucleotide sequence ID" value="NZ_BAAALC010000016.1"/>
</dbReference>
<keyword evidence="9" id="KW-1185">Reference proteome</keyword>
<dbReference type="Proteomes" id="UP000630887">
    <property type="component" value="Unassembled WGS sequence"/>
</dbReference>
<dbReference type="InterPro" id="IPR014284">
    <property type="entry name" value="RNA_pol_sigma-70_dom"/>
</dbReference>
<dbReference type="Pfam" id="PF04542">
    <property type="entry name" value="Sigma70_r2"/>
    <property type="match status" value="1"/>
</dbReference>
<feature type="region of interest" description="Disordered" evidence="5">
    <location>
        <begin position="321"/>
        <end position="371"/>
    </location>
</feature>
<dbReference type="PANTHER" id="PTHR43133:SF8">
    <property type="entry name" value="RNA POLYMERASE SIGMA FACTOR HI_1459-RELATED"/>
    <property type="match status" value="1"/>
</dbReference>